<dbReference type="Gene3D" id="2.40.50.100">
    <property type="match status" value="1"/>
</dbReference>
<dbReference type="FunCoup" id="Q4UDT8">
    <property type="interactions" value="96"/>
</dbReference>
<dbReference type="KEGG" id="tan:TA12055"/>
<gene>
    <name evidence="1" type="ORF">TA12055</name>
</gene>
<proteinExistence type="predicted"/>
<dbReference type="eggNOG" id="ENOG502TN4J">
    <property type="taxonomic scope" value="Eukaryota"/>
</dbReference>
<dbReference type="InterPro" id="IPR011053">
    <property type="entry name" value="Single_hybrid_motif"/>
</dbReference>
<dbReference type="InParanoid" id="Q4UDT8"/>
<evidence type="ECO:0000313" key="1">
    <source>
        <dbReference type="EMBL" id="CAI74751.1"/>
    </source>
</evidence>
<organism evidence="1 2">
    <name type="scientific">Theileria annulata</name>
    <dbReference type="NCBI Taxonomy" id="5874"/>
    <lineage>
        <taxon>Eukaryota</taxon>
        <taxon>Sar</taxon>
        <taxon>Alveolata</taxon>
        <taxon>Apicomplexa</taxon>
        <taxon>Aconoidasida</taxon>
        <taxon>Piroplasmida</taxon>
        <taxon>Theileriidae</taxon>
        <taxon>Theileria</taxon>
    </lineage>
</organism>
<reference evidence="1 2" key="1">
    <citation type="journal article" date="2005" name="Science">
        <title>Genome of the host-cell transforming parasite Theileria annulata compared with T. parva.</title>
        <authorList>
            <person name="Pain A."/>
            <person name="Renauld H."/>
            <person name="Berriman M."/>
            <person name="Murphy L."/>
            <person name="Yeats C.A."/>
            <person name="Weir W."/>
            <person name="Kerhornou A."/>
            <person name="Aslett M."/>
            <person name="Bishop R."/>
            <person name="Bouchier C."/>
            <person name="Cochet M."/>
            <person name="Coulson R.M.R."/>
            <person name="Cronin A."/>
            <person name="de Villiers E.P."/>
            <person name="Fraser A."/>
            <person name="Fosker N."/>
            <person name="Gardner M."/>
            <person name="Goble A."/>
            <person name="Griffiths-Jones S."/>
            <person name="Harris D.E."/>
            <person name="Katzer F."/>
            <person name="Larke N."/>
            <person name="Lord A."/>
            <person name="Maser P."/>
            <person name="McKellar S."/>
            <person name="Mooney P."/>
            <person name="Morton F."/>
            <person name="Nene V."/>
            <person name="O'Neil S."/>
            <person name="Price C."/>
            <person name="Quail M.A."/>
            <person name="Rabbinowitsch E."/>
            <person name="Rawlings N.D."/>
            <person name="Rutter S."/>
            <person name="Saunders D."/>
            <person name="Seeger K."/>
            <person name="Shah T."/>
            <person name="Squares R."/>
            <person name="Squares S."/>
            <person name="Tivey A."/>
            <person name="Walker A.R."/>
            <person name="Woodward J."/>
            <person name="Dobbelaere D.A.E."/>
            <person name="Langsley G."/>
            <person name="Rajandream M.A."/>
            <person name="McKeever D."/>
            <person name="Shiels B."/>
            <person name="Tait A."/>
            <person name="Barrell B.G."/>
            <person name="Hall N."/>
        </authorList>
    </citation>
    <scope>NUCLEOTIDE SEQUENCE [LARGE SCALE GENOMIC DNA]</scope>
    <source>
        <strain evidence="2">Ankara</strain>
    </source>
</reference>
<dbReference type="GeneID" id="3862035"/>
<dbReference type="EMBL" id="CR940348">
    <property type="protein sequence ID" value="CAI74751.1"/>
    <property type="molecule type" value="Genomic_DNA"/>
</dbReference>
<dbReference type="Pfam" id="PF01597">
    <property type="entry name" value="GCV_H"/>
    <property type="match status" value="1"/>
</dbReference>
<accession>Q4UDT8</accession>
<dbReference type="SUPFAM" id="SSF51230">
    <property type="entry name" value="Single hybrid motif"/>
    <property type="match status" value="1"/>
</dbReference>
<dbReference type="RefSeq" id="XP_952483.1">
    <property type="nucleotide sequence ID" value="XM_947390.1"/>
</dbReference>
<name>Q4UDT8_THEAN</name>
<dbReference type="STRING" id="5874.Q4UDT8"/>
<dbReference type="InterPro" id="IPR033753">
    <property type="entry name" value="GCV_H/Fam206"/>
</dbReference>
<dbReference type="VEuPathDB" id="PiroplasmaDB:TA12055"/>
<dbReference type="AlphaFoldDB" id="Q4UDT8"/>
<evidence type="ECO:0000313" key="2">
    <source>
        <dbReference type="Proteomes" id="UP000001950"/>
    </source>
</evidence>
<dbReference type="OMA" id="FKEIVYI"/>
<sequence length="174" mass="20653">MIPLPRCYNHFNTNLIRKISNIFLSKPYISNSFYTYKTYRINHIIKDDINHGIDKRVKYGTTKSVYKELEDDYYLKNTEEKGIYYLGVTNNKFKDFKEIVYITITDEENLNQGDYLFSVEDSKTLFDFYSPINCKVESVNPKFLGELTDEILNDFFKFPENSNNHLIKVKLTSE</sequence>
<protein>
    <submittedName>
        <fullName evidence="1">Uncharacterized protein</fullName>
    </submittedName>
</protein>
<dbReference type="OrthoDB" id="361866at2759"/>
<dbReference type="Proteomes" id="UP000001950">
    <property type="component" value="Chromosome 2"/>
</dbReference>
<keyword evidence="2" id="KW-1185">Reference proteome</keyword>